<evidence type="ECO:0000313" key="2">
    <source>
        <dbReference type="Proteomes" id="UP000334923"/>
    </source>
</evidence>
<gene>
    <name evidence="1" type="ORF">MAMT_00758</name>
</gene>
<proteinExistence type="predicted"/>
<evidence type="ECO:0000313" key="1">
    <source>
        <dbReference type="EMBL" id="VVM05720.1"/>
    </source>
</evidence>
<name>A0A5E6M840_9BACT</name>
<keyword evidence="2" id="KW-1185">Reference proteome</keyword>
<dbReference type="OrthoDB" id="184620at2"/>
<dbReference type="SUPFAM" id="SSF53795">
    <property type="entry name" value="PEP carboxykinase-like"/>
    <property type="match status" value="1"/>
</dbReference>
<reference evidence="1 2" key="1">
    <citation type="submission" date="2019-09" db="EMBL/GenBank/DDBJ databases">
        <authorList>
            <person name="Cremers G."/>
        </authorList>
    </citation>
    <scope>NUCLEOTIDE SEQUENCE [LARGE SCALE GENOMIC DNA]</scope>
    <source>
        <strain evidence="1">4A</strain>
    </source>
</reference>
<evidence type="ECO:0008006" key="3">
    <source>
        <dbReference type="Google" id="ProtNLM"/>
    </source>
</evidence>
<dbReference type="RefSeq" id="WP_142659681.1">
    <property type="nucleotide sequence ID" value="NZ_CABFVA020000027.1"/>
</dbReference>
<dbReference type="AlphaFoldDB" id="A0A5E6M840"/>
<dbReference type="Gene3D" id="3.40.50.300">
    <property type="entry name" value="P-loop containing nucleotide triphosphate hydrolases"/>
    <property type="match status" value="1"/>
</dbReference>
<accession>A0A5E6M840</accession>
<dbReference type="Proteomes" id="UP000334923">
    <property type="component" value="Unassembled WGS sequence"/>
</dbReference>
<sequence length="281" mass="30059">MSELAPPRVDLRDPFALAGTLAGARIWCNRPITGLPQLGYHDLDVEIAFLSRDDAKALPQHGKGAAAGETIPLPDATGLTGWIAKDGGWGAIEEDPNAPQDRVVQIRRVLPFLAALQGRVTLHAAAIASAAGVFAFVGESGAGKSTLSRCLAELGWRIAADDLLPCRTREGMVTVPLDEDRSFPLRGIYFLSRQEGLPCVRRIALPGAHCLKRLLVHGFGEIAERKAWAAQFGLYESIARTVPAFDLIEPDALSRLRQNALEVSALLSEPAAQTACRLGSG</sequence>
<organism evidence="1 2">
    <name type="scientific">Methylacidimicrobium tartarophylax</name>
    <dbReference type="NCBI Taxonomy" id="1041768"/>
    <lineage>
        <taxon>Bacteria</taxon>
        <taxon>Pseudomonadati</taxon>
        <taxon>Verrucomicrobiota</taxon>
        <taxon>Methylacidimicrobium</taxon>
    </lineage>
</organism>
<dbReference type="InterPro" id="IPR027417">
    <property type="entry name" value="P-loop_NTPase"/>
</dbReference>
<dbReference type="EMBL" id="CABFVA020000027">
    <property type="protein sequence ID" value="VVM05720.1"/>
    <property type="molecule type" value="Genomic_DNA"/>
</dbReference>
<protein>
    <recommendedName>
        <fullName evidence="3">HPr kinase/phosphorylase</fullName>
    </recommendedName>
</protein>